<dbReference type="Gene3D" id="3.60.15.10">
    <property type="entry name" value="Ribonuclease Z/Hydroxyacylglutathione hydrolase-like"/>
    <property type="match status" value="1"/>
</dbReference>
<dbReference type="GO" id="GO:0005886">
    <property type="term" value="C:plasma membrane"/>
    <property type="evidence" value="ECO:0007669"/>
    <property type="project" value="UniProtKB-SubCell"/>
</dbReference>
<keyword evidence="3 6" id="KW-0812">Transmembrane</keyword>
<dbReference type="NCBIfam" id="TIGR00361">
    <property type="entry name" value="ComEC_Rec2"/>
    <property type="match status" value="1"/>
</dbReference>
<dbReference type="GO" id="GO:0030420">
    <property type="term" value="P:establishment of competence for transformation"/>
    <property type="evidence" value="ECO:0007669"/>
    <property type="project" value="InterPro"/>
</dbReference>
<dbReference type="InterPro" id="IPR036866">
    <property type="entry name" value="RibonucZ/Hydroxyglut_hydro"/>
</dbReference>
<accession>A0A9D0ZK87</accession>
<dbReference type="CDD" id="cd07731">
    <property type="entry name" value="ComA-like_MBL-fold"/>
    <property type="match status" value="1"/>
</dbReference>
<dbReference type="Pfam" id="PF03772">
    <property type="entry name" value="Competence"/>
    <property type="match status" value="1"/>
</dbReference>
<evidence type="ECO:0000256" key="1">
    <source>
        <dbReference type="ARBA" id="ARBA00004651"/>
    </source>
</evidence>
<dbReference type="AlphaFoldDB" id="A0A9D0ZK87"/>
<dbReference type="InterPro" id="IPR052159">
    <property type="entry name" value="Competence_DNA_uptake"/>
</dbReference>
<feature type="transmembrane region" description="Helical" evidence="6">
    <location>
        <begin position="382"/>
        <end position="408"/>
    </location>
</feature>
<gene>
    <name evidence="8" type="ORF">IAA52_03200</name>
</gene>
<dbReference type="Pfam" id="PF13567">
    <property type="entry name" value="DUF4131"/>
    <property type="match status" value="1"/>
</dbReference>
<feature type="transmembrane region" description="Helical" evidence="6">
    <location>
        <begin position="242"/>
        <end position="268"/>
    </location>
</feature>
<comment type="subcellular location">
    <subcellularLocation>
        <location evidence="1">Cell membrane</location>
        <topology evidence="1">Multi-pass membrane protein</topology>
    </subcellularLocation>
</comment>
<dbReference type="InterPro" id="IPR001279">
    <property type="entry name" value="Metallo-B-lactamas"/>
</dbReference>
<dbReference type="SUPFAM" id="SSF56281">
    <property type="entry name" value="Metallo-hydrolase/oxidoreductase"/>
    <property type="match status" value="1"/>
</dbReference>
<evidence type="ECO:0000313" key="9">
    <source>
        <dbReference type="Proteomes" id="UP000824260"/>
    </source>
</evidence>
<comment type="caution">
    <text evidence="8">The sequence shown here is derived from an EMBL/GenBank/DDBJ whole genome shotgun (WGS) entry which is preliminary data.</text>
</comment>
<keyword evidence="2" id="KW-1003">Cell membrane</keyword>
<dbReference type="InterPro" id="IPR025405">
    <property type="entry name" value="DUF4131"/>
</dbReference>
<dbReference type="EMBL" id="DVFZ01000033">
    <property type="protein sequence ID" value="HIQ82092.1"/>
    <property type="molecule type" value="Genomic_DNA"/>
</dbReference>
<evidence type="ECO:0000313" key="8">
    <source>
        <dbReference type="EMBL" id="HIQ82092.1"/>
    </source>
</evidence>
<dbReference type="Pfam" id="PF00753">
    <property type="entry name" value="Lactamase_B"/>
    <property type="match status" value="1"/>
</dbReference>
<dbReference type="InterPro" id="IPR035681">
    <property type="entry name" value="ComA-like_MBL"/>
</dbReference>
<evidence type="ECO:0000256" key="2">
    <source>
        <dbReference type="ARBA" id="ARBA00022475"/>
    </source>
</evidence>
<dbReference type="InterPro" id="IPR004477">
    <property type="entry name" value="ComEC_N"/>
</dbReference>
<evidence type="ECO:0000259" key="7">
    <source>
        <dbReference type="SMART" id="SM00849"/>
    </source>
</evidence>
<feature type="transmembrane region" description="Helical" evidence="6">
    <location>
        <begin position="414"/>
        <end position="439"/>
    </location>
</feature>
<dbReference type="InterPro" id="IPR004797">
    <property type="entry name" value="Competence_ComEC/Rec2"/>
</dbReference>
<reference evidence="8" key="1">
    <citation type="submission" date="2020-10" db="EMBL/GenBank/DDBJ databases">
        <authorList>
            <person name="Gilroy R."/>
        </authorList>
    </citation>
    <scope>NUCLEOTIDE SEQUENCE</scope>
    <source>
        <strain evidence="8">ChiSjej6B24-2974</strain>
    </source>
</reference>
<proteinExistence type="predicted"/>
<evidence type="ECO:0000256" key="4">
    <source>
        <dbReference type="ARBA" id="ARBA00022989"/>
    </source>
</evidence>
<evidence type="ECO:0000256" key="6">
    <source>
        <dbReference type="SAM" id="Phobius"/>
    </source>
</evidence>
<keyword evidence="4 6" id="KW-1133">Transmembrane helix</keyword>
<feature type="transmembrane region" description="Helical" evidence="6">
    <location>
        <begin position="316"/>
        <end position="334"/>
    </location>
</feature>
<keyword evidence="5 6" id="KW-0472">Membrane</keyword>
<sequence length="783" mass="83491">MRALYTRPLMLFAALFGLGAIAAQDGRLPLGVLLACAVALLFAWIALRMSGRRCAALLAACGLFLGAARMTQAVSVQPQVQDRFSIALSGTVADSPIVDTELMRLTCRLTDVRAEGEALDYDIRLYLRGDVAALRAIAPGQRVEATGHLWSPDAATNPGEFDFSAYLWRNGMAAYATANLSDAQVTGEPVGLQAWLHTLRNAMGERIDVLFPRSAQVVRALVLGDRGDMDEDLRDSFNRAGVAHVLSISGLHITMLAMAMMSLLSLFLPRRWAFWISLILVVFYGLLVGMAASVLRSIIMYAVLGAGQATGRPADAFTRLSLAFVVLLAWNPLFLADAGFVLSFTASAGMLCLTKPLSTALHIDRLRVPEWSFRPVALLRRAARYSASLLCATLAAQLSTLPAVIAYYGELPLLATLANLVVVPLILAGMYLAVAALLVSLLWMPLAAFIAWAADFALLCSTAMTQFCARLPFNALALPAFPIWLTALFAIAVIAVSPLTRLRRGLRHALLLALPALACVAALIPGPQGLQITFLDAEQADAAVVLAEGEAYVVDVGLENSPVSAYLSHIGRAPKAVFLSHPHADHAGGLSALLEDYVPETIYIPAGWYDVEADDGIAQAMAQAEGLGVEIVELAAGDVVRLSEQISATVLYPERNAEISGDANAVSMLLQIDYGEASALFTGDLEMTYEPGPMPDVDVLKVAHHGSDNASSLMMLHSASPSAAVISVGADNPYGHPAAALLDRLEDAGARVYRTDRHGAITVNLHADGTVSVRTYLTQEDNP</sequence>
<evidence type="ECO:0000256" key="3">
    <source>
        <dbReference type="ARBA" id="ARBA00022692"/>
    </source>
</evidence>
<protein>
    <submittedName>
        <fullName evidence="8">DNA internalization-related competence protein ComEC/Rec2</fullName>
    </submittedName>
</protein>
<feature type="transmembrane region" description="Helical" evidence="6">
    <location>
        <begin position="476"/>
        <end position="497"/>
    </location>
</feature>
<dbReference type="Proteomes" id="UP000824260">
    <property type="component" value="Unassembled WGS sequence"/>
</dbReference>
<name>A0A9D0ZK87_9FIRM</name>
<feature type="transmembrane region" description="Helical" evidence="6">
    <location>
        <begin position="274"/>
        <end position="304"/>
    </location>
</feature>
<dbReference type="NCBIfam" id="TIGR00360">
    <property type="entry name" value="ComEC_N-term"/>
    <property type="match status" value="1"/>
</dbReference>
<reference evidence="8" key="2">
    <citation type="journal article" date="2021" name="PeerJ">
        <title>Extensive microbial diversity within the chicken gut microbiome revealed by metagenomics and culture.</title>
        <authorList>
            <person name="Gilroy R."/>
            <person name="Ravi A."/>
            <person name="Getino M."/>
            <person name="Pursley I."/>
            <person name="Horton D.L."/>
            <person name="Alikhan N.F."/>
            <person name="Baker D."/>
            <person name="Gharbi K."/>
            <person name="Hall N."/>
            <person name="Watson M."/>
            <person name="Adriaenssens E.M."/>
            <person name="Foster-Nyarko E."/>
            <person name="Jarju S."/>
            <person name="Secka A."/>
            <person name="Antonio M."/>
            <person name="Oren A."/>
            <person name="Chaudhuri R.R."/>
            <person name="La Ragione R."/>
            <person name="Hildebrand F."/>
            <person name="Pallen M.J."/>
        </authorList>
    </citation>
    <scope>NUCLEOTIDE SEQUENCE</scope>
    <source>
        <strain evidence="8">ChiSjej6B24-2974</strain>
    </source>
</reference>
<feature type="transmembrane region" description="Helical" evidence="6">
    <location>
        <begin position="32"/>
        <end position="49"/>
    </location>
</feature>
<feature type="transmembrane region" description="Helical" evidence="6">
    <location>
        <begin position="446"/>
        <end position="464"/>
    </location>
</feature>
<dbReference type="PANTHER" id="PTHR30619">
    <property type="entry name" value="DNA INTERNALIZATION/COMPETENCE PROTEIN COMEC/REC2"/>
    <property type="match status" value="1"/>
</dbReference>
<evidence type="ECO:0000256" key="5">
    <source>
        <dbReference type="ARBA" id="ARBA00023136"/>
    </source>
</evidence>
<dbReference type="PANTHER" id="PTHR30619:SF1">
    <property type="entry name" value="RECOMBINATION PROTEIN 2"/>
    <property type="match status" value="1"/>
</dbReference>
<organism evidence="8 9">
    <name type="scientific">Candidatus Pullichristensenella stercorigallinarum</name>
    <dbReference type="NCBI Taxonomy" id="2840909"/>
    <lineage>
        <taxon>Bacteria</taxon>
        <taxon>Bacillati</taxon>
        <taxon>Bacillota</taxon>
        <taxon>Clostridia</taxon>
        <taxon>Candidatus Pullichristensenella</taxon>
    </lineage>
</organism>
<dbReference type="SMART" id="SM00849">
    <property type="entry name" value="Lactamase_B"/>
    <property type="match status" value="1"/>
</dbReference>
<feature type="domain" description="Metallo-beta-lactamase" evidence="7">
    <location>
        <begin position="539"/>
        <end position="728"/>
    </location>
</feature>
<feature type="transmembrane region" description="Helical" evidence="6">
    <location>
        <begin position="509"/>
        <end position="526"/>
    </location>
</feature>